<proteinExistence type="predicted"/>
<organism evidence="3 4">
    <name type="scientific">Pedobacter puniceum</name>
    <dbReference type="NCBI Taxonomy" id="2666136"/>
    <lineage>
        <taxon>Bacteria</taxon>
        <taxon>Pseudomonadati</taxon>
        <taxon>Bacteroidota</taxon>
        <taxon>Sphingobacteriia</taxon>
        <taxon>Sphingobacteriales</taxon>
        <taxon>Sphingobacteriaceae</taxon>
        <taxon>Pedobacter</taxon>
    </lineage>
</organism>
<gene>
    <name evidence="3" type="ORF">GJJ64_11065</name>
</gene>
<name>A0A7K0FP19_9SPHI</name>
<evidence type="ECO:0000256" key="2">
    <source>
        <dbReference type="SAM" id="SignalP"/>
    </source>
</evidence>
<reference evidence="3 4" key="1">
    <citation type="submission" date="2019-11" db="EMBL/GenBank/DDBJ databases">
        <authorList>
            <person name="Cheng Q."/>
            <person name="Yang Z."/>
        </authorList>
    </citation>
    <scope>NUCLEOTIDE SEQUENCE [LARGE SCALE GENOMIC DNA]</scope>
    <source>
        <strain evidence="3 4">HX-22-1</strain>
    </source>
</reference>
<evidence type="ECO:0000313" key="3">
    <source>
        <dbReference type="EMBL" id="MRX47734.1"/>
    </source>
</evidence>
<feature type="compositionally biased region" description="Basic and acidic residues" evidence="1">
    <location>
        <begin position="170"/>
        <end position="181"/>
    </location>
</feature>
<comment type="caution">
    <text evidence="3">The sequence shown here is derived from an EMBL/GenBank/DDBJ whole genome shotgun (WGS) entry which is preliminary data.</text>
</comment>
<dbReference type="RefSeq" id="WP_154287830.1">
    <property type="nucleotide sequence ID" value="NZ_WKJI01000002.1"/>
</dbReference>
<keyword evidence="2" id="KW-0732">Signal</keyword>
<evidence type="ECO:0000256" key="1">
    <source>
        <dbReference type="SAM" id="MobiDB-lite"/>
    </source>
</evidence>
<feature type="chain" id="PRO_5029640500" description="Outer membrane beta-barrel protein" evidence="2">
    <location>
        <begin position="21"/>
        <end position="266"/>
    </location>
</feature>
<sequence>MKKILTIILLLSSLSGFSQANYFQFGIGLQGGISTAYTGLSYGNLKVTNPITGKDTIFTAKDGLALNKSKNFGLSIDYNITPFISAGLEYNMVTLKDGPDRHNRQFVADFSNIELRGNIAAGQFFDYSYNPLVYALRNVNLSLGLGMINGKNNVKPYNPALDSRSTGGKNEQDPFSRQHRNDLGQSKYSTVLNLPMTIGYRINVYDAYNVAFLQIGINYKMVFTFSDDIDGYNDNPSIYQNNSKDAYTTLGFSVKYLFGPTKIFYR</sequence>
<protein>
    <recommendedName>
        <fullName evidence="5">Outer membrane beta-barrel protein</fullName>
    </recommendedName>
</protein>
<dbReference type="Proteomes" id="UP000462931">
    <property type="component" value="Unassembled WGS sequence"/>
</dbReference>
<dbReference type="EMBL" id="WKJI01000002">
    <property type="protein sequence ID" value="MRX47734.1"/>
    <property type="molecule type" value="Genomic_DNA"/>
</dbReference>
<feature type="signal peptide" evidence="2">
    <location>
        <begin position="1"/>
        <end position="20"/>
    </location>
</feature>
<dbReference type="AlphaFoldDB" id="A0A7K0FP19"/>
<keyword evidence="4" id="KW-1185">Reference proteome</keyword>
<evidence type="ECO:0000313" key="4">
    <source>
        <dbReference type="Proteomes" id="UP000462931"/>
    </source>
</evidence>
<feature type="region of interest" description="Disordered" evidence="1">
    <location>
        <begin position="158"/>
        <end position="181"/>
    </location>
</feature>
<accession>A0A7K0FP19</accession>
<evidence type="ECO:0008006" key="5">
    <source>
        <dbReference type="Google" id="ProtNLM"/>
    </source>
</evidence>